<sequence>MKTLCLTTSVVKLLMLHKKWLALLGLAIFLSACTKAPEYSIAQGRAGELQFQVVYLPVTSNQTERRVVERVHSLLTHLEQQLSSENAESEVARVNNWAQSSALVLTRDLEEFIRVGMSVDMLTEHGLSLFQKASQSPLPHVFVENHRLIKTDPSLKLTFDALISGYAVDRIAVMMRQMGVVNYQITVNNQRRSKRFRVMPVVNDIHAGQHIVDVEQEINARSYALGYARSPNNAEVYVVYNSAAQASGLAQWLATMPVAEALITADRLNLAVSIHSDAKDSGTRYNSAAFN</sequence>
<proteinExistence type="inferred from homology"/>
<dbReference type="PANTHER" id="PTHR30040">
    <property type="entry name" value="THIAMINE BIOSYNTHESIS LIPOPROTEIN APBE"/>
    <property type="match status" value="1"/>
</dbReference>
<dbReference type="GO" id="GO:0005886">
    <property type="term" value="C:plasma membrane"/>
    <property type="evidence" value="ECO:0007669"/>
    <property type="project" value="UniProtKB-SubCell"/>
</dbReference>
<comment type="subcellular location">
    <subcellularLocation>
        <location evidence="11">Cell inner membrane</location>
        <topology evidence="11">Lipid-anchor</topology>
        <orientation evidence="11">Periplasmic side</orientation>
    </subcellularLocation>
</comment>
<keyword evidence="8 11" id="KW-0274">FAD</keyword>
<evidence type="ECO:0000256" key="5">
    <source>
        <dbReference type="ARBA" id="ARBA00022630"/>
    </source>
</evidence>
<dbReference type="EMBL" id="PIPQ01000013">
    <property type="protein sequence ID" value="RUO37128.1"/>
    <property type="molecule type" value="Genomic_DNA"/>
</dbReference>
<evidence type="ECO:0000256" key="9">
    <source>
        <dbReference type="ARBA" id="ARBA00022842"/>
    </source>
</evidence>
<evidence type="ECO:0000313" key="13">
    <source>
        <dbReference type="Proteomes" id="UP000286976"/>
    </source>
</evidence>
<keyword evidence="11" id="KW-0449">Lipoprotein</keyword>
<dbReference type="SUPFAM" id="SSF143631">
    <property type="entry name" value="ApbE-like"/>
    <property type="match status" value="1"/>
</dbReference>
<comment type="catalytic activity">
    <reaction evidence="10 11">
        <text>L-threonyl-[protein] + FAD = FMN-L-threonyl-[protein] + AMP + H(+)</text>
        <dbReference type="Rhea" id="RHEA:36847"/>
        <dbReference type="Rhea" id="RHEA-COMP:11060"/>
        <dbReference type="Rhea" id="RHEA-COMP:11061"/>
        <dbReference type="ChEBI" id="CHEBI:15378"/>
        <dbReference type="ChEBI" id="CHEBI:30013"/>
        <dbReference type="ChEBI" id="CHEBI:57692"/>
        <dbReference type="ChEBI" id="CHEBI:74257"/>
        <dbReference type="ChEBI" id="CHEBI:456215"/>
        <dbReference type="EC" id="2.7.1.180"/>
    </reaction>
</comment>
<keyword evidence="11" id="KW-0472">Membrane</keyword>
<evidence type="ECO:0000256" key="10">
    <source>
        <dbReference type="ARBA" id="ARBA00048540"/>
    </source>
</evidence>
<evidence type="ECO:0000256" key="2">
    <source>
        <dbReference type="ARBA" id="ARBA00008282"/>
    </source>
</evidence>
<evidence type="ECO:0000256" key="1">
    <source>
        <dbReference type="ARBA" id="ARBA00001946"/>
    </source>
</evidence>
<keyword evidence="13" id="KW-1185">Reference proteome</keyword>
<comment type="cofactor">
    <cofactor evidence="1 11">
        <name>Mg(2+)</name>
        <dbReference type="ChEBI" id="CHEBI:18420"/>
    </cofactor>
</comment>
<dbReference type="PANTHER" id="PTHR30040:SF2">
    <property type="entry name" value="FAD:PROTEIN FMN TRANSFERASE"/>
    <property type="match status" value="1"/>
</dbReference>
<dbReference type="EC" id="2.7.1.180" evidence="3 11"/>
<evidence type="ECO:0000313" key="12">
    <source>
        <dbReference type="EMBL" id="RUO37128.1"/>
    </source>
</evidence>
<protein>
    <recommendedName>
        <fullName evidence="4 11">FAD:protein FMN transferase</fullName>
        <ecNumber evidence="3 11">2.7.1.180</ecNumber>
    </recommendedName>
</protein>
<evidence type="ECO:0000256" key="6">
    <source>
        <dbReference type="ARBA" id="ARBA00022679"/>
    </source>
</evidence>
<dbReference type="Gene3D" id="3.10.520.10">
    <property type="entry name" value="ApbE-like domains"/>
    <property type="match status" value="1"/>
</dbReference>
<dbReference type="InterPro" id="IPR003374">
    <property type="entry name" value="ApbE-like_sf"/>
</dbReference>
<evidence type="ECO:0000256" key="8">
    <source>
        <dbReference type="ARBA" id="ARBA00022827"/>
    </source>
</evidence>
<accession>A0A432WTQ5</accession>
<reference evidence="12 13" key="1">
    <citation type="journal article" date="2011" name="Front. Microbiol.">
        <title>Genomic signatures of strain selection and enhancement in Bacillus atrophaeus var. globigii, a historical biowarfare simulant.</title>
        <authorList>
            <person name="Gibbons H.S."/>
            <person name="Broomall S.M."/>
            <person name="McNew L.A."/>
            <person name="Daligault H."/>
            <person name="Chapman C."/>
            <person name="Bruce D."/>
            <person name="Karavis M."/>
            <person name="Krepps M."/>
            <person name="McGregor P.A."/>
            <person name="Hong C."/>
            <person name="Park K.H."/>
            <person name="Akmal A."/>
            <person name="Feldman A."/>
            <person name="Lin J.S."/>
            <person name="Chang W.E."/>
            <person name="Higgs B.W."/>
            <person name="Demirev P."/>
            <person name="Lindquist J."/>
            <person name="Liem A."/>
            <person name="Fochler E."/>
            <person name="Read T.D."/>
            <person name="Tapia R."/>
            <person name="Johnson S."/>
            <person name="Bishop-Lilly K.A."/>
            <person name="Detter C."/>
            <person name="Han C."/>
            <person name="Sozhamannan S."/>
            <person name="Rosenzweig C.N."/>
            <person name="Skowronski E.W."/>
        </authorList>
    </citation>
    <scope>NUCLEOTIDE SEQUENCE [LARGE SCALE GENOMIC DNA]</scope>
    <source>
        <strain evidence="12 13">AIT1</strain>
    </source>
</reference>
<gene>
    <name evidence="12" type="ORF">CWE15_11500</name>
</gene>
<evidence type="ECO:0000256" key="3">
    <source>
        <dbReference type="ARBA" id="ARBA00011955"/>
    </source>
</evidence>
<dbReference type="GO" id="GO:0046872">
    <property type="term" value="F:metal ion binding"/>
    <property type="evidence" value="ECO:0007669"/>
    <property type="project" value="UniProtKB-UniRule"/>
</dbReference>
<keyword evidence="9 11" id="KW-0460">Magnesium</keyword>
<comment type="similarity">
    <text evidence="2 11">Belongs to the ApbE family.</text>
</comment>
<keyword evidence="7 11" id="KW-0479">Metal-binding</keyword>
<comment type="function">
    <text evidence="11">Flavin transferase that catalyzes the transfer of the FMN moiety of FAD and its covalent binding to the hydroxyl group of a threonine residue in a target flavoprotein.</text>
</comment>
<dbReference type="PROSITE" id="PS51257">
    <property type="entry name" value="PROKAR_LIPOPROTEIN"/>
    <property type="match status" value="1"/>
</dbReference>
<keyword evidence="6 11" id="KW-0808">Transferase</keyword>
<comment type="caution">
    <text evidence="12">The sequence shown here is derived from an EMBL/GenBank/DDBJ whole genome shotgun (WGS) entry which is preliminary data.</text>
</comment>
<dbReference type="Pfam" id="PF02424">
    <property type="entry name" value="ApbE"/>
    <property type="match status" value="1"/>
</dbReference>
<name>A0A432WTQ5_9GAMM</name>
<keyword evidence="11" id="KW-0997">Cell inner membrane</keyword>
<dbReference type="InterPro" id="IPR024932">
    <property type="entry name" value="ApbE"/>
</dbReference>
<dbReference type="AlphaFoldDB" id="A0A432WTQ5"/>
<organism evidence="12 13">
    <name type="scientific">Aliidiomarina taiwanensis</name>
    <dbReference type="NCBI Taxonomy" id="946228"/>
    <lineage>
        <taxon>Bacteria</taxon>
        <taxon>Pseudomonadati</taxon>
        <taxon>Pseudomonadota</taxon>
        <taxon>Gammaproteobacteria</taxon>
        <taxon>Alteromonadales</taxon>
        <taxon>Idiomarinaceae</taxon>
        <taxon>Aliidiomarina</taxon>
    </lineage>
</organism>
<dbReference type="Proteomes" id="UP000286976">
    <property type="component" value="Unassembled WGS sequence"/>
</dbReference>
<keyword evidence="5 11" id="KW-0285">Flavoprotein</keyword>
<evidence type="ECO:0000256" key="11">
    <source>
        <dbReference type="RuleBase" id="RU363002"/>
    </source>
</evidence>
<keyword evidence="11" id="KW-1003">Cell membrane</keyword>
<evidence type="ECO:0000256" key="4">
    <source>
        <dbReference type="ARBA" id="ARBA00016337"/>
    </source>
</evidence>
<evidence type="ECO:0000256" key="7">
    <source>
        <dbReference type="ARBA" id="ARBA00022723"/>
    </source>
</evidence>
<dbReference type="GO" id="GO:0016740">
    <property type="term" value="F:transferase activity"/>
    <property type="evidence" value="ECO:0007669"/>
    <property type="project" value="UniProtKB-UniRule"/>
</dbReference>